<dbReference type="PANTHER" id="PTHR31595:SF57">
    <property type="entry name" value="OS04G0481900 PROTEIN"/>
    <property type="match status" value="1"/>
</dbReference>
<comment type="caution">
    <text evidence="10">The sequence shown here is derived from an EMBL/GenBank/DDBJ whole genome shotgun (WGS) entry which is preliminary data.</text>
</comment>
<dbReference type="Proteomes" id="UP000612055">
    <property type="component" value="Unassembled WGS sequence"/>
</dbReference>
<dbReference type="OrthoDB" id="1077582at2759"/>
<evidence type="ECO:0000256" key="2">
    <source>
        <dbReference type="ARBA" id="ARBA00005179"/>
    </source>
</evidence>
<sequence length="350" mass="37435">MWVASFKLLAYSGDRGALAHPGIRNASGWKWAALLLLPFFPAKKGREPARTSPTWAAMGILCRLALWLGLNQLLLAPPFELPAAARHVCYAGYMWFFVSLCLDLATPLSGALLSGVPLQPAMDAPYAAVSVREFWGRRYNQIVSATLLETVYKPLVERRWVAEPRPDTASPADASAGAQAGSKRVAVRAGPPPDRADAPAGPSLGNGAPATPDPQTPKAAAAQRPRVSTGLSVAALMASFVVSGLMHELVIAMMCRRLEGSFRMTSFFIAQPLIILAQETATNALVPAKLREQTLVRLLRTAVTLALVLGSAELFWSALESCRIDQRGLEEVVGSITAVMERVRGAGLLG</sequence>
<evidence type="ECO:0000259" key="9">
    <source>
        <dbReference type="Pfam" id="PF13813"/>
    </source>
</evidence>
<keyword evidence="7" id="KW-0472">Membrane</keyword>
<dbReference type="PANTHER" id="PTHR31595">
    <property type="entry name" value="LONG-CHAIN-ALCOHOL O-FATTY-ACYLTRANSFERASE 3-RELATED"/>
    <property type="match status" value="1"/>
</dbReference>
<dbReference type="AlphaFoldDB" id="A0A835Y570"/>
<keyword evidence="5" id="KW-0812">Transmembrane</keyword>
<dbReference type="InterPro" id="IPR032805">
    <property type="entry name" value="Wax_synthase_dom"/>
</dbReference>
<keyword evidence="11" id="KW-1185">Reference proteome</keyword>
<keyword evidence="6" id="KW-1133">Transmembrane helix</keyword>
<dbReference type="EMBL" id="JAEHOE010000019">
    <property type="protein sequence ID" value="KAG2496350.1"/>
    <property type="molecule type" value="Genomic_DNA"/>
</dbReference>
<evidence type="ECO:0000256" key="6">
    <source>
        <dbReference type="ARBA" id="ARBA00022989"/>
    </source>
</evidence>
<organism evidence="10 11">
    <name type="scientific">Edaphochlamys debaryana</name>
    <dbReference type="NCBI Taxonomy" id="47281"/>
    <lineage>
        <taxon>Eukaryota</taxon>
        <taxon>Viridiplantae</taxon>
        <taxon>Chlorophyta</taxon>
        <taxon>core chlorophytes</taxon>
        <taxon>Chlorophyceae</taxon>
        <taxon>CS clade</taxon>
        <taxon>Chlamydomonadales</taxon>
        <taxon>Chlamydomonadales incertae sedis</taxon>
        <taxon>Edaphochlamys</taxon>
    </lineage>
</organism>
<evidence type="ECO:0000256" key="1">
    <source>
        <dbReference type="ARBA" id="ARBA00004141"/>
    </source>
</evidence>
<evidence type="ECO:0000256" key="5">
    <source>
        <dbReference type="ARBA" id="ARBA00022692"/>
    </source>
</evidence>
<feature type="domain" description="Wax synthase" evidence="9">
    <location>
        <begin position="119"/>
        <end position="155"/>
    </location>
</feature>
<name>A0A835Y570_9CHLO</name>
<evidence type="ECO:0000256" key="7">
    <source>
        <dbReference type="ARBA" id="ARBA00023136"/>
    </source>
</evidence>
<reference evidence="10" key="1">
    <citation type="journal article" date="2020" name="bioRxiv">
        <title>Comparative genomics of Chlamydomonas.</title>
        <authorList>
            <person name="Craig R.J."/>
            <person name="Hasan A.R."/>
            <person name="Ness R.W."/>
            <person name="Keightley P.D."/>
        </authorList>
    </citation>
    <scope>NUCLEOTIDE SEQUENCE</scope>
    <source>
        <strain evidence="10">CCAP 11/70</strain>
    </source>
</reference>
<proteinExistence type="inferred from homology"/>
<comment type="similarity">
    <text evidence="3">Belongs to the wax synthase family.</text>
</comment>
<feature type="region of interest" description="Disordered" evidence="8">
    <location>
        <begin position="164"/>
        <end position="224"/>
    </location>
</feature>
<keyword evidence="4" id="KW-0808">Transferase</keyword>
<gene>
    <name evidence="10" type="ORF">HYH03_005580</name>
</gene>
<dbReference type="GO" id="GO:0016020">
    <property type="term" value="C:membrane"/>
    <property type="evidence" value="ECO:0007669"/>
    <property type="project" value="UniProtKB-SubCell"/>
</dbReference>
<comment type="pathway">
    <text evidence="2">Secondary metabolite biosynthesis.</text>
</comment>
<dbReference type="InterPro" id="IPR044851">
    <property type="entry name" value="Wax_synthase"/>
</dbReference>
<protein>
    <recommendedName>
        <fullName evidence="9">Wax synthase domain-containing protein</fullName>
    </recommendedName>
</protein>
<evidence type="ECO:0000256" key="8">
    <source>
        <dbReference type="SAM" id="MobiDB-lite"/>
    </source>
</evidence>
<accession>A0A835Y570</accession>
<dbReference type="Pfam" id="PF13813">
    <property type="entry name" value="MBOAT_2"/>
    <property type="match status" value="1"/>
</dbReference>
<comment type="subcellular location">
    <subcellularLocation>
        <location evidence="1">Membrane</location>
        <topology evidence="1">Multi-pass membrane protein</topology>
    </subcellularLocation>
</comment>
<evidence type="ECO:0000313" key="10">
    <source>
        <dbReference type="EMBL" id="KAG2496350.1"/>
    </source>
</evidence>
<dbReference type="GO" id="GO:0008374">
    <property type="term" value="F:O-acyltransferase activity"/>
    <property type="evidence" value="ECO:0007669"/>
    <property type="project" value="InterPro"/>
</dbReference>
<evidence type="ECO:0000313" key="11">
    <source>
        <dbReference type="Proteomes" id="UP000612055"/>
    </source>
</evidence>
<dbReference type="GO" id="GO:0006629">
    <property type="term" value="P:lipid metabolic process"/>
    <property type="evidence" value="ECO:0007669"/>
    <property type="project" value="InterPro"/>
</dbReference>
<feature type="compositionally biased region" description="Low complexity" evidence="8">
    <location>
        <begin position="167"/>
        <end position="181"/>
    </location>
</feature>
<evidence type="ECO:0000256" key="4">
    <source>
        <dbReference type="ARBA" id="ARBA00022679"/>
    </source>
</evidence>
<evidence type="ECO:0000256" key="3">
    <source>
        <dbReference type="ARBA" id="ARBA00007282"/>
    </source>
</evidence>